<evidence type="ECO:0000313" key="7">
    <source>
        <dbReference type="EMBL" id="API61622.1"/>
    </source>
</evidence>
<keyword evidence="5 6" id="KW-0472">Membrane</keyword>
<evidence type="ECO:0000313" key="8">
    <source>
        <dbReference type="Proteomes" id="UP000182063"/>
    </source>
</evidence>
<feature type="transmembrane region" description="Helical" evidence="6">
    <location>
        <begin position="172"/>
        <end position="190"/>
    </location>
</feature>
<comment type="subcellular location">
    <subcellularLocation>
        <location evidence="1">Membrane</location>
        <topology evidence="1">Multi-pass membrane protein</topology>
    </subcellularLocation>
</comment>
<protein>
    <submittedName>
        <fullName evidence="7">Type VI secretion protein</fullName>
    </submittedName>
</protein>
<dbReference type="Proteomes" id="UP000182063">
    <property type="component" value="Plasmid pHSL4"/>
</dbReference>
<dbReference type="EMBL" id="CP018225">
    <property type="protein sequence ID" value="API61622.1"/>
    <property type="molecule type" value="Genomic_DNA"/>
</dbReference>
<evidence type="ECO:0000256" key="1">
    <source>
        <dbReference type="ARBA" id="ARBA00004141"/>
    </source>
</evidence>
<name>A0A1L4A177_9SPHN</name>
<feature type="transmembrane region" description="Helical" evidence="6">
    <location>
        <begin position="205"/>
        <end position="227"/>
    </location>
</feature>
<feature type="transmembrane region" description="Helical" evidence="6">
    <location>
        <begin position="265"/>
        <end position="289"/>
    </location>
</feature>
<feature type="transmembrane region" description="Helical" evidence="6">
    <location>
        <begin position="63"/>
        <end position="82"/>
    </location>
</feature>
<organism evidence="7 8">
    <name type="scientific">Tardibacter chloracetimidivorans</name>
    <dbReference type="NCBI Taxonomy" id="1921510"/>
    <lineage>
        <taxon>Bacteria</taxon>
        <taxon>Pseudomonadati</taxon>
        <taxon>Pseudomonadota</taxon>
        <taxon>Alphaproteobacteria</taxon>
        <taxon>Sphingomonadales</taxon>
        <taxon>Sphingomonadaceae</taxon>
        <taxon>Tardibacter</taxon>
    </lineage>
</organism>
<evidence type="ECO:0000256" key="6">
    <source>
        <dbReference type="SAM" id="Phobius"/>
    </source>
</evidence>
<proteinExistence type="inferred from homology"/>
<gene>
    <name evidence="7" type="ORF">BSL82_19560</name>
</gene>
<dbReference type="KEGG" id="sphj:BSL82_19560"/>
<reference evidence="7 8" key="1">
    <citation type="submission" date="2016-11" db="EMBL/GenBank/DDBJ databases">
        <title>Complete Genome Sequence of alachlor-degrading Sphingomonas sp. strain JJ-A5.</title>
        <authorList>
            <person name="Lee H."/>
            <person name="Ka J.-O."/>
        </authorList>
    </citation>
    <scope>NUCLEOTIDE SEQUENCE [LARGE SCALE GENOMIC DNA]</scope>
    <source>
        <strain evidence="7 8">JJ-A5</strain>
        <plasmid evidence="8">phsl4</plasmid>
    </source>
</reference>
<dbReference type="InterPro" id="IPR007688">
    <property type="entry name" value="Conjugal_tfr_TrbL/VirB6"/>
</dbReference>
<evidence type="ECO:0000256" key="2">
    <source>
        <dbReference type="ARBA" id="ARBA00007802"/>
    </source>
</evidence>
<dbReference type="GO" id="GO:0016020">
    <property type="term" value="C:membrane"/>
    <property type="evidence" value="ECO:0007669"/>
    <property type="project" value="UniProtKB-SubCell"/>
</dbReference>
<dbReference type="AlphaFoldDB" id="A0A1L4A177"/>
<evidence type="ECO:0000256" key="3">
    <source>
        <dbReference type="ARBA" id="ARBA00022692"/>
    </source>
</evidence>
<evidence type="ECO:0000256" key="5">
    <source>
        <dbReference type="ARBA" id="ARBA00023136"/>
    </source>
</evidence>
<dbReference type="Pfam" id="PF04610">
    <property type="entry name" value="TrbL"/>
    <property type="match status" value="1"/>
</dbReference>
<dbReference type="RefSeq" id="WP_013039067.1">
    <property type="nucleotide sequence ID" value="NZ_CP018225.1"/>
</dbReference>
<geneLocation type="plasmid" evidence="8">
    <name>phsl4</name>
</geneLocation>
<keyword evidence="4 6" id="KW-1133">Transmembrane helix</keyword>
<evidence type="ECO:0000256" key="4">
    <source>
        <dbReference type="ARBA" id="ARBA00022989"/>
    </source>
</evidence>
<feature type="transmembrane region" description="Helical" evidence="6">
    <location>
        <begin position="143"/>
        <end position="165"/>
    </location>
</feature>
<feature type="transmembrane region" description="Helical" evidence="6">
    <location>
        <begin position="239"/>
        <end position="259"/>
    </location>
</feature>
<dbReference type="GO" id="GO:0030255">
    <property type="term" value="P:protein secretion by the type IV secretion system"/>
    <property type="evidence" value="ECO:0007669"/>
    <property type="project" value="InterPro"/>
</dbReference>
<keyword evidence="8" id="KW-1185">Reference proteome</keyword>
<feature type="transmembrane region" description="Helical" evidence="6">
    <location>
        <begin position="31"/>
        <end position="51"/>
    </location>
</feature>
<accession>A0A1L4A177</accession>
<keyword evidence="3 6" id="KW-0812">Transmembrane</keyword>
<keyword evidence="7" id="KW-0614">Plasmid</keyword>
<comment type="similarity">
    <text evidence="2">Belongs to the TrbL/VirB6 family.</text>
</comment>
<dbReference type="GeneID" id="29272145"/>
<sequence length="314" mass="33630">MATDMFNSLYANVDGKLDLFLNERLQNVVEVVRGPLAVGLVIYIALFGYMVMRGIISEPWGELFYRMVKLCLLYVAATTVAYSDWITTPLFHGMPDAISQALAGKTIDTVGEAFDDYYTQSDAIVARIETEAATYSDINPYKLVLYALSLGLKALVGLSAAVGFAITIFAKVALAIIIALGPIFIALALFEPTRRFFHGWLGQVFNYIVLLAVIIAITTLITDLGAAATAASEGVVDTAFGAVLFAAYIFLGTIFFFQAPAIATGIAGGAAAGVGAFAGTAWGTMASPFRQRRVMRNSRNLERAARRGGTIESA</sequence>
<dbReference type="OrthoDB" id="7854576at2"/>